<sequence length="165" mass="19197">MTKTIAEDIKERFRAIDFFRNCGGDVELPFQVDRVSDWDAASQHFCDPEWENTTLEASNELTEFLHENFIEQYRDWNDYADAGRAFINDELLEGMESWQSSKNLDSVFVDCVKWDLLHALLFQQYKVELSGELPDFYGKLLSVYETGHYPCGWSDAYPDGVLVII</sequence>
<dbReference type="RefSeq" id="WP_284378354.1">
    <property type="nucleotide sequence ID" value="NZ_BSNM01000003.1"/>
</dbReference>
<comment type="caution">
    <text evidence="1">The sequence shown here is derived from an EMBL/GenBank/DDBJ whole genome shotgun (WGS) entry which is preliminary data.</text>
</comment>
<reference evidence="1" key="1">
    <citation type="journal article" date="2014" name="Int. J. Syst. Evol. Microbiol.">
        <title>Complete genome sequence of Corynebacterium casei LMG S-19264T (=DSM 44701T), isolated from a smear-ripened cheese.</title>
        <authorList>
            <consortium name="US DOE Joint Genome Institute (JGI-PGF)"/>
            <person name="Walter F."/>
            <person name="Albersmeier A."/>
            <person name="Kalinowski J."/>
            <person name="Ruckert C."/>
        </authorList>
    </citation>
    <scope>NUCLEOTIDE SEQUENCE</scope>
    <source>
        <strain evidence="1">NBRC 110071</strain>
    </source>
</reference>
<reference evidence="1" key="2">
    <citation type="submission" date="2023-01" db="EMBL/GenBank/DDBJ databases">
        <title>Draft genome sequence of Litoribrevibacter albus strain NBRC 110071.</title>
        <authorList>
            <person name="Sun Q."/>
            <person name="Mori K."/>
        </authorList>
    </citation>
    <scope>NUCLEOTIDE SEQUENCE</scope>
    <source>
        <strain evidence="1">NBRC 110071</strain>
    </source>
</reference>
<dbReference type="AlphaFoldDB" id="A0AA37S7V6"/>
<accession>A0AA37S7V6</accession>
<protein>
    <submittedName>
        <fullName evidence="1">Uncharacterized protein</fullName>
    </submittedName>
</protein>
<dbReference type="EMBL" id="BSNM01000003">
    <property type="protein sequence ID" value="GLQ30008.1"/>
    <property type="molecule type" value="Genomic_DNA"/>
</dbReference>
<dbReference type="Proteomes" id="UP001161389">
    <property type="component" value="Unassembled WGS sequence"/>
</dbReference>
<proteinExistence type="predicted"/>
<evidence type="ECO:0000313" key="2">
    <source>
        <dbReference type="Proteomes" id="UP001161389"/>
    </source>
</evidence>
<keyword evidence="2" id="KW-1185">Reference proteome</keyword>
<organism evidence="1 2">
    <name type="scientific">Litoribrevibacter albus</name>
    <dbReference type="NCBI Taxonomy" id="1473156"/>
    <lineage>
        <taxon>Bacteria</taxon>
        <taxon>Pseudomonadati</taxon>
        <taxon>Pseudomonadota</taxon>
        <taxon>Gammaproteobacteria</taxon>
        <taxon>Oceanospirillales</taxon>
        <taxon>Oceanospirillaceae</taxon>
        <taxon>Litoribrevibacter</taxon>
    </lineage>
</organism>
<name>A0AA37S7V6_9GAMM</name>
<evidence type="ECO:0000313" key="1">
    <source>
        <dbReference type="EMBL" id="GLQ30008.1"/>
    </source>
</evidence>
<gene>
    <name evidence="1" type="ORF">GCM10007876_04860</name>
</gene>